<name>A0A4Y7KS89_PAPSO</name>
<reference evidence="1 2" key="1">
    <citation type="journal article" date="2018" name="Science">
        <title>The opium poppy genome and morphinan production.</title>
        <authorList>
            <person name="Guo L."/>
            <person name="Winzer T."/>
            <person name="Yang X."/>
            <person name="Li Y."/>
            <person name="Ning Z."/>
            <person name="He Z."/>
            <person name="Teodor R."/>
            <person name="Lu Y."/>
            <person name="Bowser T.A."/>
            <person name="Graham I.A."/>
            <person name="Ye K."/>
        </authorList>
    </citation>
    <scope>NUCLEOTIDE SEQUENCE [LARGE SCALE GENOMIC DNA]</scope>
    <source>
        <strain evidence="2">cv. HN1</strain>
        <tissue evidence="1">Leaves</tissue>
    </source>
</reference>
<dbReference type="EMBL" id="CM010722">
    <property type="protein sequence ID" value="RZC75018.1"/>
    <property type="molecule type" value="Genomic_DNA"/>
</dbReference>
<dbReference type="Proteomes" id="UP000316621">
    <property type="component" value="Chromosome 8"/>
</dbReference>
<dbReference type="AlphaFoldDB" id="A0A4Y7KS89"/>
<keyword evidence="2" id="KW-1185">Reference proteome</keyword>
<proteinExistence type="predicted"/>
<protein>
    <submittedName>
        <fullName evidence="1">Uncharacterized protein</fullName>
    </submittedName>
</protein>
<evidence type="ECO:0000313" key="1">
    <source>
        <dbReference type="EMBL" id="RZC75018.1"/>
    </source>
</evidence>
<accession>A0A4Y7KS89</accession>
<sequence>MPLQGKPIIDYYFSGLGKKDIGNFIKYICNAYKGTSLPKACQELTTDVIPERELDQTLEVCFVNDDASPITKLGPKDLHGGTKMKFWFLPYRTVILQQGKIGSCK</sequence>
<organism evidence="1 2">
    <name type="scientific">Papaver somniferum</name>
    <name type="common">Opium poppy</name>
    <dbReference type="NCBI Taxonomy" id="3469"/>
    <lineage>
        <taxon>Eukaryota</taxon>
        <taxon>Viridiplantae</taxon>
        <taxon>Streptophyta</taxon>
        <taxon>Embryophyta</taxon>
        <taxon>Tracheophyta</taxon>
        <taxon>Spermatophyta</taxon>
        <taxon>Magnoliopsida</taxon>
        <taxon>Ranunculales</taxon>
        <taxon>Papaveraceae</taxon>
        <taxon>Papaveroideae</taxon>
        <taxon>Papaver</taxon>
    </lineage>
</organism>
<gene>
    <name evidence="1" type="ORF">C5167_050497</name>
</gene>
<dbReference type="Gramene" id="RZC75018">
    <property type="protein sequence ID" value="RZC75018"/>
    <property type="gene ID" value="C5167_050497"/>
</dbReference>
<evidence type="ECO:0000313" key="2">
    <source>
        <dbReference type="Proteomes" id="UP000316621"/>
    </source>
</evidence>